<dbReference type="InterPro" id="IPR050104">
    <property type="entry name" value="FMN-dep_NADH:Q_OxRdtase_AzoR1"/>
</dbReference>
<dbReference type="PANTHER" id="PTHR43741:SF4">
    <property type="entry name" value="FMN-DEPENDENT NADH:QUINONE OXIDOREDUCTASE"/>
    <property type="match status" value="1"/>
</dbReference>
<reference evidence="2 3" key="1">
    <citation type="submission" date="2021-10" db="EMBL/GenBank/DDBJ databases">
        <title>Anaerobic single-cell dispensing facilitates the cultivation of human gut bacteria.</title>
        <authorList>
            <person name="Afrizal A."/>
        </authorList>
    </citation>
    <scope>NUCLEOTIDE SEQUENCE [LARGE SCALE GENOMIC DNA]</scope>
    <source>
        <strain evidence="2 3">CLA-AA-H270</strain>
    </source>
</reference>
<comment type="caution">
    <text evidence="2">The sequence shown here is derived from an EMBL/GenBank/DDBJ whole genome shotgun (WGS) entry which is preliminary data.</text>
</comment>
<dbReference type="AlphaFoldDB" id="A0AAW4W164"/>
<protein>
    <submittedName>
        <fullName evidence="2">NAD(P)H-dependent oxidoreductase</fullName>
    </submittedName>
</protein>
<dbReference type="RefSeq" id="WP_227601008.1">
    <property type="nucleotide sequence ID" value="NZ_DBFBDK010000031.1"/>
</dbReference>
<evidence type="ECO:0000313" key="2">
    <source>
        <dbReference type="EMBL" id="MCC2177472.1"/>
    </source>
</evidence>
<accession>A0AAW4W164</accession>
<dbReference type="SUPFAM" id="SSF52218">
    <property type="entry name" value="Flavoproteins"/>
    <property type="match status" value="1"/>
</dbReference>
<name>A0AAW4W164_9FIRM</name>
<dbReference type="GeneID" id="98660337"/>
<keyword evidence="3" id="KW-1185">Reference proteome</keyword>
<feature type="domain" description="Flavodoxin-like fold" evidence="1">
    <location>
        <begin position="2"/>
        <end position="182"/>
    </location>
</feature>
<dbReference type="InterPro" id="IPR029039">
    <property type="entry name" value="Flavoprotein-like_sf"/>
</dbReference>
<sequence>MTLYINACPREESRTERLARAYLAHISDVTELNVYDQPLVPLDRKRLAHRESLIAGGKWHDPMFDYAHQFADADDIIIAAPYWDLGFPAQLKTYIENIYVTGIVSAYNDHGQPCGLCRARSLTYITTAGGAYDPRFSFDYLTAMAKEYFGIRETRLIYAECLDICGNDPEAILQSAIDQIERSADR</sequence>
<organism evidence="2 3">
    <name type="scientific">Agathobaculum butyriciproducens</name>
    <dbReference type="NCBI Taxonomy" id="1628085"/>
    <lineage>
        <taxon>Bacteria</taxon>
        <taxon>Bacillati</taxon>
        <taxon>Bacillota</taxon>
        <taxon>Clostridia</taxon>
        <taxon>Eubacteriales</taxon>
        <taxon>Butyricicoccaceae</taxon>
        <taxon>Agathobaculum</taxon>
    </lineage>
</organism>
<evidence type="ECO:0000259" key="1">
    <source>
        <dbReference type="Pfam" id="PF02525"/>
    </source>
</evidence>
<dbReference type="InterPro" id="IPR003680">
    <property type="entry name" value="Flavodoxin_fold"/>
</dbReference>
<dbReference type="PANTHER" id="PTHR43741">
    <property type="entry name" value="FMN-DEPENDENT NADH-AZOREDUCTASE 1"/>
    <property type="match status" value="1"/>
</dbReference>
<dbReference type="Proteomes" id="UP001298753">
    <property type="component" value="Unassembled WGS sequence"/>
</dbReference>
<proteinExistence type="predicted"/>
<dbReference type="EMBL" id="JAJEPX010000035">
    <property type="protein sequence ID" value="MCC2177472.1"/>
    <property type="molecule type" value="Genomic_DNA"/>
</dbReference>
<gene>
    <name evidence="2" type="ORF">LKD22_10105</name>
</gene>
<dbReference type="Gene3D" id="3.40.50.360">
    <property type="match status" value="1"/>
</dbReference>
<dbReference type="Pfam" id="PF02525">
    <property type="entry name" value="Flavodoxin_2"/>
    <property type="match status" value="1"/>
</dbReference>
<evidence type="ECO:0000313" key="3">
    <source>
        <dbReference type="Proteomes" id="UP001298753"/>
    </source>
</evidence>